<keyword evidence="2" id="KW-1185">Reference proteome</keyword>
<evidence type="ECO:0000313" key="1">
    <source>
        <dbReference type="EMBL" id="BDG01951.1"/>
    </source>
</evidence>
<sequence>MRFEVDRSCTGSFSERDEHGQVILDGRLILSVPDLAALVKLAYRYDSVRVLPPRPDLEPKLYRLELIG</sequence>
<dbReference type="RefSeq" id="WP_248358979.1">
    <property type="nucleotide sequence ID" value="NZ_AP025591.1"/>
</dbReference>
<protein>
    <submittedName>
        <fullName evidence="1">Uncharacterized protein</fullName>
    </submittedName>
</protein>
<name>A0ABM7WR54_9BACT</name>
<reference evidence="2" key="1">
    <citation type="journal article" date="2022" name="Int. J. Syst. Evol. Microbiol.">
        <title>Anaeromyxobacter oryzae sp. nov., Anaeromyxobacter diazotrophicus sp. nov. and Anaeromyxobacter paludicola sp. nov., isolated from paddy soils.</title>
        <authorList>
            <person name="Itoh H."/>
            <person name="Xu Z."/>
            <person name="Mise K."/>
            <person name="Masuda Y."/>
            <person name="Ushijima N."/>
            <person name="Hayakawa C."/>
            <person name="Shiratori Y."/>
            <person name="Senoo K."/>
        </authorList>
    </citation>
    <scope>NUCLEOTIDE SEQUENCE [LARGE SCALE GENOMIC DNA]</scope>
    <source>
        <strain evidence="2">Red232</strain>
    </source>
</reference>
<dbReference type="Proteomes" id="UP001162891">
    <property type="component" value="Chromosome"/>
</dbReference>
<accession>A0ABM7WR54</accession>
<dbReference type="EMBL" id="AP025591">
    <property type="protein sequence ID" value="BDG01951.1"/>
    <property type="molecule type" value="Genomic_DNA"/>
</dbReference>
<evidence type="ECO:0000313" key="2">
    <source>
        <dbReference type="Proteomes" id="UP001162891"/>
    </source>
</evidence>
<organism evidence="1 2">
    <name type="scientific">Anaeromyxobacter oryzae</name>
    <dbReference type="NCBI Taxonomy" id="2918170"/>
    <lineage>
        <taxon>Bacteria</taxon>
        <taxon>Pseudomonadati</taxon>
        <taxon>Myxococcota</taxon>
        <taxon>Myxococcia</taxon>
        <taxon>Myxococcales</taxon>
        <taxon>Cystobacterineae</taxon>
        <taxon>Anaeromyxobacteraceae</taxon>
        <taxon>Anaeromyxobacter</taxon>
    </lineage>
</organism>
<proteinExistence type="predicted"/>
<gene>
    <name evidence="1" type="ORF">AMOR_09470</name>
</gene>